<dbReference type="Gene3D" id="3.10.450.50">
    <property type="match status" value="1"/>
</dbReference>
<dbReference type="InterPro" id="IPR032710">
    <property type="entry name" value="NTF2-like_dom_sf"/>
</dbReference>
<proteinExistence type="predicted"/>
<accession>A0A930U6U8</accession>
<dbReference type="AlphaFoldDB" id="A0A930U6U8"/>
<dbReference type="EMBL" id="JADHEC010000008">
    <property type="protein sequence ID" value="MBF2707993.1"/>
    <property type="molecule type" value="Genomic_DNA"/>
</dbReference>
<dbReference type="GO" id="GO:0030638">
    <property type="term" value="P:polyketide metabolic process"/>
    <property type="evidence" value="ECO:0007669"/>
    <property type="project" value="InterPro"/>
</dbReference>
<dbReference type="SUPFAM" id="SSF54427">
    <property type="entry name" value="NTF2-like"/>
    <property type="match status" value="1"/>
</dbReference>
<dbReference type="InterPro" id="IPR009959">
    <property type="entry name" value="Cyclase_SnoaL-like"/>
</dbReference>
<evidence type="ECO:0000313" key="2">
    <source>
        <dbReference type="Proteomes" id="UP000646211"/>
    </source>
</evidence>
<dbReference type="Proteomes" id="UP000646211">
    <property type="component" value="Unassembled WGS sequence"/>
</dbReference>
<sequence>MNNEIILREFMNSVWNDKNFADIQKYLCQEYTIHLDNADPWEGKTINHTEFETRLNYTFNSFPDIHFDIKTAVSDGNLVSITWIMTGTNTGNIGEIPATNKTIKVNGATIYHFLDGKINGHTQVFDRAAIMKQLGFIK</sequence>
<dbReference type="PANTHER" id="PTHR38436">
    <property type="entry name" value="POLYKETIDE CYCLASE SNOAL-LIKE DOMAIN"/>
    <property type="match status" value="1"/>
</dbReference>
<gene>
    <name evidence="1" type="ORF">IR213_05220</name>
</gene>
<organism evidence="1 2">
    <name type="scientific">Flavobacterium soyangense</name>
    <dbReference type="NCBI Taxonomy" id="2023265"/>
    <lineage>
        <taxon>Bacteria</taxon>
        <taxon>Pseudomonadati</taxon>
        <taxon>Bacteroidota</taxon>
        <taxon>Flavobacteriia</taxon>
        <taxon>Flavobacteriales</taxon>
        <taxon>Flavobacteriaceae</taxon>
        <taxon>Flavobacterium</taxon>
    </lineage>
</organism>
<dbReference type="PANTHER" id="PTHR38436:SF1">
    <property type="entry name" value="ESTER CYCLASE"/>
    <property type="match status" value="1"/>
</dbReference>
<comment type="caution">
    <text evidence="1">The sequence shown here is derived from an EMBL/GenBank/DDBJ whole genome shotgun (WGS) entry which is preliminary data.</text>
</comment>
<keyword evidence="2" id="KW-1185">Reference proteome</keyword>
<dbReference type="RefSeq" id="WP_194311259.1">
    <property type="nucleotide sequence ID" value="NZ_JADHEC010000008.1"/>
</dbReference>
<protein>
    <submittedName>
        <fullName evidence="1">Ester cyclase</fullName>
    </submittedName>
</protein>
<evidence type="ECO:0000313" key="1">
    <source>
        <dbReference type="EMBL" id="MBF2707993.1"/>
    </source>
</evidence>
<name>A0A930U6U8_9FLAO</name>
<dbReference type="Pfam" id="PF07366">
    <property type="entry name" value="SnoaL"/>
    <property type="match status" value="1"/>
</dbReference>
<reference evidence="1" key="1">
    <citation type="submission" date="2020-11" db="EMBL/GenBank/DDBJ databases">
        <title>Genome of Flavobacterium soyangense.</title>
        <authorList>
            <person name="Liu Q."/>
            <person name="Xin Y.-H."/>
        </authorList>
    </citation>
    <scope>NUCLEOTIDE SEQUENCE</scope>
    <source>
        <strain evidence="1">CGMCC 1.13493</strain>
    </source>
</reference>